<comment type="caution">
    <text evidence="1">The sequence shown here is derived from an EMBL/GenBank/DDBJ whole genome shotgun (WGS) entry which is preliminary data.</text>
</comment>
<accession>A0AAV6UFP5</accession>
<protein>
    <submittedName>
        <fullName evidence="1">Uncharacterized protein</fullName>
    </submittedName>
</protein>
<dbReference type="AlphaFoldDB" id="A0AAV6UFP5"/>
<gene>
    <name evidence="1" type="ORF">JTE90_006465</name>
</gene>
<organism evidence="1 2">
    <name type="scientific">Oedothorax gibbosus</name>
    <dbReference type="NCBI Taxonomy" id="931172"/>
    <lineage>
        <taxon>Eukaryota</taxon>
        <taxon>Metazoa</taxon>
        <taxon>Ecdysozoa</taxon>
        <taxon>Arthropoda</taxon>
        <taxon>Chelicerata</taxon>
        <taxon>Arachnida</taxon>
        <taxon>Araneae</taxon>
        <taxon>Araneomorphae</taxon>
        <taxon>Entelegynae</taxon>
        <taxon>Araneoidea</taxon>
        <taxon>Linyphiidae</taxon>
        <taxon>Erigoninae</taxon>
        <taxon>Oedothorax</taxon>
    </lineage>
</organism>
<dbReference type="EMBL" id="JAFNEN010000425">
    <property type="protein sequence ID" value="KAG8183270.1"/>
    <property type="molecule type" value="Genomic_DNA"/>
</dbReference>
<dbReference type="Proteomes" id="UP000827092">
    <property type="component" value="Unassembled WGS sequence"/>
</dbReference>
<sequence length="99" mass="11481">MDGTTSKENGAEKKFLSEWCYDKHSPSMLYLEYRALGAQKNTPCPGLSLNRHRSLPRKKLRIQNEELFCCVFDSKWEHSSPLLVDFTMVKLSRKTLSLN</sequence>
<evidence type="ECO:0000313" key="1">
    <source>
        <dbReference type="EMBL" id="KAG8183270.1"/>
    </source>
</evidence>
<proteinExistence type="predicted"/>
<name>A0AAV6UFP5_9ARAC</name>
<reference evidence="1 2" key="1">
    <citation type="journal article" date="2022" name="Nat. Ecol. Evol.">
        <title>A masculinizing supergene underlies an exaggerated male reproductive morph in a spider.</title>
        <authorList>
            <person name="Hendrickx F."/>
            <person name="De Corte Z."/>
            <person name="Sonet G."/>
            <person name="Van Belleghem S.M."/>
            <person name="Kostlbacher S."/>
            <person name="Vangestel C."/>
        </authorList>
    </citation>
    <scope>NUCLEOTIDE SEQUENCE [LARGE SCALE GENOMIC DNA]</scope>
    <source>
        <strain evidence="1">W744_W776</strain>
    </source>
</reference>
<keyword evidence="2" id="KW-1185">Reference proteome</keyword>
<evidence type="ECO:0000313" key="2">
    <source>
        <dbReference type="Proteomes" id="UP000827092"/>
    </source>
</evidence>